<dbReference type="EMBL" id="VNKQ01000008">
    <property type="protein sequence ID" value="KAG0649241.1"/>
    <property type="molecule type" value="Genomic_DNA"/>
</dbReference>
<proteinExistence type="predicted"/>
<keyword evidence="1" id="KW-0812">Transmembrane</keyword>
<organism evidence="2 3">
    <name type="scientific">Hyphodiscus hymeniophilus</name>
    <dbReference type="NCBI Taxonomy" id="353542"/>
    <lineage>
        <taxon>Eukaryota</taxon>
        <taxon>Fungi</taxon>
        <taxon>Dikarya</taxon>
        <taxon>Ascomycota</taxon>
        <taxon>Pezizomycotina</taxon>
        <taxon>Leotiomycetes</taxon>
        <taxon>Helotiales</taxon>
        <taxon>Hyphodiscaceae</taxon>
        <taxon>Hyphodiscus</taxon>
    </lineage>
</organism>
<evidence type="ECO:0000256" key="1">
    <source>
        <dbReference type="SAM" id="Phobius"/>
    </source>
</evidence>
<evidence type="ECO:0000313" key="3">
    <source>
        <dbReference type="Proteomes" id="UP000785200"/>
    </source>
</evidence>
<protein>
    <submittedName>
        <fullName evidence="2">Uncharacterized protein</fullName>
    </submittedName>
</protein>
<name>A0A9P6VJG2_9HELO</name>
<dbReference type="Proteomes" id="UP000785200">
    <property type="component" value="Unassembled WGS sequence"/>
</dbReference>
<keyword evidence="1" id="KW-0472">Membrane</keyword>
<dbReference type="AlphaFoldDB" id="A0A9P6VJG2"/>
<keyword evidence="1" id="KW-1133">Transmembrane helix</keyword>
<gene>
    <name evidence="2" type="ORF">D0Z07_4519</name>
</gene>
<comment type="caution">
    <text evidence="2">The sequence shown here is derived from an EMBL/GenBank/DDBJ whole genome shotgun (WGS) entry which is preliminary data.</text>
</comment>
<evidence type="ECO:0000313" key="2">
    <source>
        <dbReference type="EMBL" id="KAG0649241.1"/>
    </source>
</evidence>
<feature type="transmembrane region" description="Helical" evidence="1">
    <location>
        <begin position="12"/>
        <end position="29"/>
    </location>
</feature>
<sequence length="120" mass="12887">MSSSDQTINIPQLILILLLGGLAVRYFFFSSSPSAGPNRNDVSAGVETEYHVGSAEEWRERRGYYGEDPERKGVGGSTAVFSTASASPGLFAGIPIFRDVSEAVATRSHHAIQPESEIGR</sequence>
<reference evidence="2" key="1">
    <citation type="submission" date="2019-07" db="EMBL/GenBank/DDBJ databases">
        <title>Hyphodiscus hymeniophilus genome sequencing and assembly.</title>
        <authorList>
            <person name="Kramer G."/>
            <person name="Nodwell J."/>
        </authorList>
    </citation>
    <scope>NUCLEOTIDE SEQUENCE</scope>
    <source>
        <strain evidence="2">ATCC 34498</strain>
    </source>
</reference>
<accession>A0A9P6VJG2</accession>
<keyword evidence="3" id="KW-1185">Reference proteome</keyword>